<dbReference type="Proteomes" id="UP000663131">
    <property type="component" value="Chromosome 8"/>
</dbReference>
<feature type="compositionally biased region" description="Basic residues" evidence="1">
    <location>
        <begin position="65"/>
        <end position="79"/>
    </location>
</feature>
<dbReference type="EMBL" id="CP063136">
    <property type="protein sequence ID" value="QOU21726.1"/>
    <property type="molecule type" value="Genomic_DNA"/>
</dbReference>
<feature type="region of interest" description="Disordered" evidence="1">
    <location>
        <begin position="47"/>
        <end position="79"/>
    </location>
</feature>
<proteinExistence type="predicted"/>
<evidence type="ECO:0000313" key="3">
    <source>
        <dbReference type="Proteomes" id="UP000663131"/>
    </source>
</evidence>
<sequence>MATQILIGQTMLKNRVSKMEPRNAAVKYILSLDSRCWTKLEKPLSMAKARRNKTEPKLQISANLRGRRDRKGKRKMQMA</sequence>
<dbReference type="AlphaFoldDB" id="A0A871R8Z3"/>
<dbReference type="KEGG" id="bbrx:BRETT_001452"/>
<reference evidence="2" key="1">
    <citation type="submission" date="2020-10" db="EMBL/GenBank/DDBJ databases">
        <authorList>
            <person name="Palmer J.M."/>
        </authorList>
    </citation>
    <scope>NUCLEOTIDE SEQUENCE</scope>
    <source>
        <strain evidence="2">UCD 2041</strain>
    </source>
</reference>
<name>A0A871R8Z3_DEKBR</name>
<evidence type="ECO:0000313" key="2">
    <source>
        <dbReference type="EMBL" id="QOU21726.1"/>
    </source>
</evidence>
<organism evidence="2 3">
    <name type="scientific">Dekkera bruxellensis</name>
    <name type="common">Brettanomyces custersii</name>
    <dbReference type="NCBI Taxonomy" id="5007"/>
    <lineage>
        <taxon>Eukaryota</taxon>
        <taxon>Fungi</taxon>
        <taxon>Dikarya</taxon>
        <taxon>Ascomycota</taxon>
        <taxon>Saccharomycotina</taxon>
        <taxon>Pichiomycetes</taxon>
        <taxon>Pichiales</taxon>
        <taxon>Pichiaceae</taxon>
        <taxon>Brettanomyces</taxon>
    </lineage>
</organism>
<dbReference type="RefSeq" id="XP_041138219.1">
    <property type="nucleotide sequence ID" value="XM_041280005.1"/>
</dbReference>
<gene>
    <name evidence="2" type="ORF">BRETT_001452</name>
</gene>
<protein>
    <submittedName>
        <fullName evidence="2">Uncharacterized protein</fullName>
    </submittedName>
</protein>
<reference evidence="2" key="2">
    <citation type="journal article" name="BMC Genomics">
        <title>New genome assemblies reveal patterns of domestication and adaptation across Brettanomyces (Dekkera) species.</title>
        <authorList>
            <person name="Roach M.J."/>
            <person name="Borneman A.R."/>
        </authorList>
    </citation>
    <scope>NUCLEOTIDE SEQUENCE</scope>
    <source>
        <strain evidence="2">UCD 2041</strain>
    </source>
</reference>
<evidence type="ECO:0000256" key="1">
    <source>
        <dbReference type="SAM" id="MobiDB-lite"/>
    </source>
</evidence>
<dbReference type="GeneID" id="64573377"/>
<accession>A0A871R8Z3</accession>